<feature type="domain" description="YCII-related" evidence="2">
    <location>
        <begin position="54"/>
        <end position="92"/>
    </location>
</feature>
<dbReference type="RefSeq" id="WP_149767742.1">
    <property type="nucleotide sequence ID" value="NZ_VDFQ02000001.1"/>
</dbReference>
<evidence type="ECO:0000256" key="1">
    <source>
        <dbReference type="ARBA" id="ARBA00007689"/>
    </source>
</evidence>
<evidence type="ECO:0000313" key="3">
    <source>
        <dbReference type="EMBL" id="KAA1424697.1"/>
    </source>
</evidence>
<sequence>MRYLILLDGTPPEGPPPPELIEAIAVLGAEATSSGALLDTAGLAPSAFGARVDLTGGTITAADGPFAEAKELISYALYEVRSKEEAVEWANRFLQVHQQHWPAWEGSARVLKLFGPEDFANLP</sequence>
<accession>A0A5Q6S2U0</accession>
<name>A0A5Q6S2U0_9ACTN</name>
<dbReference type="OrthoDB" id="668782at2"/>
<evidence type="ECO:0000313" key="4">
    <source>
        <dbReference type="Proteomes" id="UP000307768"/>
    </source>
</evidence>
<dbReference type="Gene3D" id="3.30.70.1060">
    <property type="entry name" value="Dimeric alpha+beta barrel"/>
    <property type="match status" value="1"/>
</dbReference>
<proteinExistence type="inferred from homology"/>
<comment type="caution">
    <text evidence="3">The sequence shown here is derived from an EMBL/GenBank/DDBJ whole genome shotgun (WGS) entry which is preliminary data.</text>
</comment>
<gene>
    <name evidence="3" type="ORF">FE697_001880</name>
</gene>
<dbReference type="SUPFAM" id="SSF54909">
    <property type="entry name" value="Dimeric alpha+beta barrel"/>
    <property type="match status" value="1"/>
</dbReference>
<dbReference type="PANTHER" id="PTHR35174:SF1">
    <property type="entry name" value="BLL0086 PROTEIN"/>
    <property type="match status" value="1"/>
</dbReference>
<reference evidence="3 4" key="1">
    <citation type="submission" date="2019-09" db="EMBL/GenBank/DDBJ databases">
        <title>Mumia zhuanghuii sp. nov. isolated from the intestinal contents of plateau pika (Ochotona curzoniae) in the Qinghai-Tibet plateau of China.</title>
        <authorList>
            <person name="Tian Z."/>
        </authorList>
    </citation>
    <scope>NUCLEOTIDE SEQUENCE [LARGE SCALE GENOMIC DNA]</scope>
    <source>
        <strain evidence="4">350</strain>
    </source>
</reference>
<evidence type="ECO:0000259" key="2">
    <source>
        <dbReference type="Pfam" id="PF03795"/>
    </source>
</evidence>
<dbReference type="PANTHER" id="PTHR35174">
    <property type="entry name" value="BLL7171 PROTEIN-RELATED"/>
    <property type="match status" value="1"/>
</dbReference>
<dbReference type="Proteomes" id="UP000307768">
    <property type="component" value="Unassembled WGS sequence"/>
</dbReference>
<comment type="similarity">
    <text evidence="1">Belongs to the YciI family.</text>
</comment>
<dbReference type="AlphaFoldDB" id="A0A5Q6S2U0"/>
<protein>
    <recommendedName>
        <fullName evidence="2">YCII-related domain-containing protein</fullName>
    </recommendedName>
</protein>
<dbReference type="InterPro" id="IPR005545">
    <property type="entry name" value="YCII"/>
</dbReference>
<dbReference type="EMBL" id="VDFQ02000001">
    <property type="protein sequence ID" value="KAA1424697.1"/>
    <property type="molecule type" value="Genomic_DNA"/>
</dbReference>
<organism evidence="3 4">
    <name type="scientific">Mumia zhuanghuii</name>
    <dbReference type="NCBI Taxonomy" id="2585211"/>
    <lineage>
        <taxon>Bacteria</taxon>
        <taxon>Bacillati</taxon>
        <taxon>Actinomycetota</taxon>
        <taxon>Actinomycetes</taxon>
        <taxon>Propionibacteriales</taxon>
        <taxon>Nocardioidaceae</taxon>
        <taxon>Mumia</taxon>
    </lineage>
</organism>
<dbReference type="Pfam" id="PF03795">
    <property type="entry name" value="YCII"/>
    <property type="match status" value="1"/>
</dbReference>
<dbReference type="InterPro" id="IPR011008">
    <property type="entry name" value="Dimeric_a/b-barrel"/>
</dbReference>